<dbReference type="Gene3D" id="3.40.630.10">
    <property type="entry name" value="Zn peptidases"/>
    <property type="match status" value="1"/>
</dbReference>
<dbReference type="GO" id="GO:0008270">
    <property type="term" value="F:zinc ion binding"/>
    <property type="evidence" value="ECO:0007669"/>
    <property type="project" value="TreeGrafter"/>
</dbReference>
<dbReference type="AlphaFoldDB" id="A0A6P1M466"/>
<dbReference type="PANTHER" id="PTHR12283">
    <property type="entry name" value="GLUTAMINYL-PEPTIDE CYCLOTRANSFERASE"/>
    <property type="match status" value="1"/>
</dbReference>
<dbReference type="KEGG" id="taer:GT409_04945"/>
<sequence>MGSKYWKIGLTVFQCLELLVIAGCSPAGSSGFDGAKAFAETEELVAIRPRDAGTGGARRAAVHLERKLKEFGLKTKIDTFTEETPDGKRIFNNVLGRLPGKTPRLIVLGSHFDTKSGISPDFEGANDSGSSSGVLLELARVLSEKGPYETEFLVAFFDGEECSREYAPNDGLHGSRRLAQQIAEGGGVPHVEAVIVLDMIGDADLNVTVPRNSSQTLIKELFFAAHEVGTRSVFSLGKGSILDDHVPFLLAGMPAIDVIDFEFGSAPGLNDYWHTTEDSMDKLSAGSMQTIGDTVLRMIENLQ</sequence>
<name>A0A6P1M466_9BACT</name>
<dbReference type="SUPFAM" id="SSF53187">
    <property type="entry name" value="Zn-dependent exopeptidases"/>
    <property type="match status" value="1"/>
</dbReference>
<proteinExistence type="predicted"/>
<keyword evidence="2" id="KW-0012">Acyltransferase</keyword>
<accession>A0A6P1M466</accession>
<reference evidence="4 5" key="1">
    <citation type="submission" date="2020-01" db="EMBL/GenBank/DDBJ databases">
        <title>Ponticoccus aerotolerans gen. nov., sp. nov., an anaerobic bacterium and proposal of Ponticoccusceae fam. nov., Ponticoccusles ord. nov. and Ponticoccuse classis nov. in the phylum Kiritimatiellaeota.</title>
        <authorList>
            <person name="Zhou L.Y."/>
            <person name="Du Z.J."/>
        </authorList>
    </citation>
    <scope>NUCLEOTIDE SEQUENCE [LARGE SCALE GENOMIC DNA]</scope>
    <source>
        <strain evidence="4 5">S-5007</strain>
    </source>
</reference>
<gene>
    <name evidence="4" type="ORF">GT409_04945</name>
</gene>
<feature type="domain" description="Peptidase M28" evidence="3">
    <location>
        <begin position="93"/>
        <end position="298"/>
    </location>
</feature>
<protein>
    <submittedName>
        <fullName evidence="4">M28 family peptidase</fullName>
    </submittedName>
</protein>
<evidence type="ECO:0000259" key="3">
    <source>
        <dbReference type="Pfam" id="PF04389"/>
    </source>
</evidence>
<dbReference type="PANTHER" id="PTHR12283:SF6">
    <property type="entry name" value="GLUTAMINYL-PEPTIDE CYCLOTRANSFERASE-RELATED"/>
    <property type="match status" value="1"/>
</dbReference>
<keyword evidence="5" id="KW-1185">Reference proteome</keyword>
<dbReference type="RefSeq" id="WP_160627510.1">
    <property type="nucleotide sequence ID" value="NZ_CP047593.1"/>
</dbReference>
<dbReference type="Proteomes" id="UP000464954">
    <property type="component" value="Chromosome"/>
</dbReference>
<evidence type="ECO:0000313" key="4">
    <source>
        <dbReference type="EMBL" id="QHI68822.1"/>
    </source>
</evidence>
<keyword evidence="1" id="KW-0808">Transferase</keyword>
<dbReference type="Pfam" id="PF04389">
    <property type="entry name" value="Peptidase_M28"/>
    <property type="match status" value="1"/>
</dbReference>
<dbReference type="InterPro" id="IPR040234">
    <property type="entry name" value="QC/QCL"/>
</dbReference>
<dbReference type="EMBL" id="CP047593">
    <property type="protein sequence ID" value="QHI68822.1"/>
    <property type="molecule type" value="Genomic_DNA"/>
</dbReference>
<dbReference type="InterPro" id="IPR007484">
    <property type="entry name" value="Peptidase_M28"/>
</dbReference>
<evidence type="ECO:0000256" key="1">
    <source>
        <dbReference type="ARBA" id="ARBA00022679"/>
    </source>
</evidence>
<evidence type="ECO:0000313" key="5">
    <source>
        <dbReference type="Proteomes" id="UP000464954"/>
    </source>
</evidence>
<evidence type="ECO:0000256" key="2">
    <source>
        <dbReference type="ARBA" id="ARBA00023315"/>
    </source>
</evidence>
<organism evidence="4 5">
    <name type="scientific">Tichowtungia aerotolerans</name>
    <dbReference type="NCBI Taxonomy" id="2697043"/>
    <lineage>
        <taxon>Bacteria</taxon>
        <taxon>Pseudomonadati</taxon>
        <taxon>Kiritimatiellota</taxon>
        <taxon>Tichowtungiia</taxon>
        <taxon>Tichowtungiales</taxon>
        <taxon>Tichowtungiaceae</taxon>
        <taxon>Tichowtungia</taxon>
    </lineage>
</organism>
<dbReference type="GO" id="GO:0016603">
    <property type="term" value="F:glutaminyl-peptide cyclotransferase activity"/>
    <property type="evidence" value="ECO:0007669"/>
    <property type="project" value="TreeGrafter"/>
</dbReference>